<proteinExistence type="inferred from homology"/>
<evidence type="ECO:0000313" key="3">
    <source>
        <dbReference type="Proteomes" id="UP001218188"/>
    </source>
</evidence>
<protein>
    <submittedName>
        <fullName evidence="2">Uncharacterized protein</fullName>
    </submittedName>
</protein>
<dbReference type="SUPFAM" id="SSF51735">
    <property type="entry name" value="NAD(P)-binding Rossmann-fold domains"/>
    <property type="match status" value="1"/>
</dbReference>
<comment type="caution">
    <text evidence="2">The sequence shown here is derived from an EMBL/GenBank/DDBJ whole genome shotgun (WGS) entry which is preliminary data.</text>
</comment>
<dbReference type="AlphaFoldDB" id="A0AAD6TK56"/>
<dbReference type="PANTHER" id="PTHR43544">
    <property type="entry name" value="SHORT-CHAIN DEHYDROGENASE/REDUCTASE"/>
    <property type="match status" value="1"/>
</dbReference>
<dbReference type="PRINTS" id="PR00081">
    <property type="entry name" value="GDHRDH"/>
</dbReference>
<organism evidence="2 3">
    <name type="scientific">Mycena alexandri</name>
    <dbReference type="NCBI Taxonomy" id="1745969"/>
    <lineage>
        <taxon>Eukaryota</taxon>
        <taxon>Fungi</taxon>
        <taxon>Dikarya</taxon>
        <taxon>Basidiomycota</taxon>
        <taxon>Agaricomycotina</taxon>
        <taxon>Agaricomycetes</taxon>
        <taxon>Agaricomycetidae</taxon>
        <taxon>Agaricales</taxon>
        <taxon>Marasmiineae</taxon>
        <taxon>Mycenaceae</taxon>
        <taxon>Mycena</taxon>
    </lineage>
</organism>
<accession>A0AAD6TK56</accession>
<dbReference type="CDD" id="cd05233">
    <property type="entry name" value="SDR_c"/>
    <property type="match status" value="1"/>
</dbReference>
<keyword evidence="3" id="KW-1185">Reference proteome</keyword>
<evidence type="ECO:0000256" key="1">
    <source>
        <dbReference type="ARBA" id="ARBA00006484"/>
    </source>
</evidence>
<name>A0AAD6TK56_9AGAR</name>
<dbReference type="EMBL" id="JARJCM010000002">
    <property type="protein sequence ID" value="KAJ7046826.1"/>
    <property type="molecule type" value="Genomic_DNA"/>
</dbReference>
<dbReference type="Proteomes" id="UP001218188">
    <property type="component" value="Unassembled WGS sequence"/>
</dbReference>
<dbReference type="Pfam" id="PF00106">
    <property type="entry name" value="adh_short"/>
    <property type="match status" value="2"/>
</dbReference>
<dbReference type="InterPro" id="IPR036291">
    <property type="entry name" value="NAD(P)-bd_dom_sf"/>
</dbReference>
<reference evidence="2" key="1">
    <citation type="submission" date="2023-03" db="EMBL/GenBank/DDBJ databases">
        <title>Massive genome expansion in bonnet fungi (Mycena s.s.) driven by repeated elements and novel gene families across ecological guilds.</title>
        <authorList>
            <consortium name="Lawrence Berkeley National Laboratory"/>
            <person name="Harder C.B."/>
            <person name="Miyauchi S."/>
            <person name="Viragh M."/>
            <person name="Kuo A."/>
            <person name="Thoen E."/>
            <person name="Andreopoulos B."/>
            <person name="Lu D."/>
            <person name="Skrede I."/>
            <person name="Drula E."/>
            <person name="Henrissat B."/>
            <person name="Morin E."/>
            <person name="Kohler A."/>
            <person name="Barry K."/>
            <person name="LaButti K."/>
            <person name="Morin E."/>
            <person name="Salamov A."/>
            <person name="Lipzen A."/>
            <person name="Mereny Z."/>
            <person name="Hegedus B."/>
            <person name="Baldrian P."/>
            <person name="Stursova M."/>
            <person name="Weitz H."/>
            <person name="Taylor A."/>
            <person name="Grigoriev I.V."/>
            <person name="Nagy L.G."/>
            <person name="Martin F."/>
            <person name="Kauserud H."/>
        </authorList>
    </citation>
    <scope>NUCLEOTIDE SEQUENCE</scope>
    <source>
        <strain evidence="2">CBHHK200</strain>
    </source>
</reference>
<evidence type="ECO:0000313" key="2">
    <source>
        <dbReference type="EMBL" id="KAJ7046826.1"/>
    </source>
</evidence>
<sequence length="460" mass="50807">MGRVEARMVVFTRVASESFSVNCHDLGDLSAEIKSILDLAVYHPIWRSPRPPPAATAPQAVISSEEADTALRVLEHIMASGMGGLPKEKGDRIRILAKDIGAGRYFKPGVPKPGVPKPGVPIKMFSRCYICRRQREYDINPDAPPLCSECRAFNAARRADVAVPGIFAAKIALVTGGRINLGFSVALALLRGGASSVIVTTRFPEDALQRYTLETDFESWSSHLHILQADFTSPSSIQSAIQTIHRLANGRLDILINNAAQTVPISEAEQQRLIGGEEKLVPADHHALSVLDQALVTTGVPNSWGARYNEFTYRELLDVLAVNAVCPFILIRECISLMLHNEPTHIVNVSSREGMFEKQWNKRKASHVHTNMAKAALNMCTQTLAEEFKQKVYMNSVDPGYLSHQHSITHNGKEGVKEADVPLTWADGAARVLNPIIRTPLITGSFFKDYQERDWMNGWV</sequence>
<dbReference type="PANTHER" id="PTHR43544:SF2">
    <property type="entry name" value="OXIDOREDUCTASE"/>
    <property type="match status" value="1"/>
</dbReference>
<dbReference type="GO" id="GO:0005737">
    <property type="term" value="C:cytoplasm"/>
    <property type="evidence" value="ECO:0007669"/>
    <property type="project" value="TreeGrafter"/>
</dbReference>
<comment type="similarity">
    <text evidence="1">Belongs to the short-chain dehydrogenases/reductases (SDR) family.</text>
</comment>
<dbReference type="Gene3D" id="3.40.50.720">
    <property type="entry name" value="NAD(P)-binding Rossmann-like Domain"/>
    <property type="match status" value="1"/>
</dbReference>
<dbReference type="GO" id="GO:0016491">
    <property type="term" value="F:oxidoreductase activity"/>
    <property type="evidence" value="ECO:0007669"/>
    <property type="project" value="TreeGrafter"/>
</dbReference>
<dbReference type="InterPro" id="IPR002347">
    <property type="entry name" value="SDR_fam"/>
</dbReference>
<gene>
    <name evidence="2" type="ORF">C8F04DRAFT_1247878</name>
</gene>
<dbReference type="InterPro" id="IPR051468">
    <property type="entry name" value="Fungal_SecMetab_SDRs"/>
</dbReference>